<organism evidence="3 4">
    <name type="scientific">Sphingomonas plantiphila</name>
    <dbReference type="NCBI Taxonomy" id="3163295"/>
    <lineage>
        <taxon>Bacteria</taxon>
        <taxon>Pseudomonadati</taxon>
        <taxon>Pseudomonadota</taxon>
        <taxon>Alphaproteobacteria</taxon>
        <taxon>Sphingomonadales</taxon>
        <taxon>Sphingomonadaceae</taxon>
        <taxon>Sphingomonas</taxon>
    </lineage>
</organism>
<dbReference type="InterPro" id="IPR050237">
    <property type="entry name" value="ATP-dep_AMP-bd_enzyme"/>
</dbReference>
<dbReference type="EMBL" id="JBELQC010000001">
    <property type="protein sequence ID" value="MFL9839753.1"/>
    <property type="molecule type" value="Genomic_DNA"/>
</dbReference>
<dbReference type="InterPro" id="IPR000873">
    <property type="entry name" value="AMP-dep_synth/lig_dom"/>
</dbReference>
<dbReference type="InterPro" id="IPR025110">
    <property type="entry name" value="AMP-bd_C"/>
</dbReference>
<evidence type="ECO:0000313" key="3">
    <source>
        <dbReference type="EMBL" id="MFL9839753.1"/>
    </source>
</evidence>
<evidence type="ECO:0000259" key="1">
    <source>
        <dbReference type="Pfam" id="PF00501"/>
    </source>
</evidence>
<dbReference type="SUPFAM" id="SSF56801">
    <property type="entry name" value="Acetyl-CoA synthetase-like"/>
    <property type="match status" value="1"/>
</dbReference>
<dbReference type="PANTHER" id="PTHR43767">
    <property type="entry name" value="LONG-CHAIN-FATTY-ACID--COA LIGASE"/>
    <property type="match status" value="1"/>
</dbReference>
<dbReference type="Gene3D" id="3.40.50.12780">
    <property type="entry name" value="N-terminal domain of ligase-like"/>
    <property type="match status" value="1"/>
</dbReference>
<dbReference type="InterPro" id="IPR020845">
    <property type="entry name" value="AMP-binding_CS"/>
</dbReference>
<dbReference type="Pfam" id="PF13193">
    <property type="entry name" value="AMP-binding_C"/>
    <property type="match status" value="1"/>
</dbReference>
<feature type="domain" description="AMP-binding enzyme C-terminal" evidence="2">
    <location>
        <begin position="439"/>
        <end position="513"/>
    </location>
</feature>
<dbReference type="Gene3D" id="3.30.300.30">
    <property type="match status" value="1"/>
</dbReference>
<dbReference type="Pfam" id="PF00501">
    <property type="entry name" value="AMP-binding"/>
    <property type="match status" value="1"/>
</dbReference>
<dbReference type="PROSITE" id="PS00455">
    <property type="entry name" value="AMP_BINDING"/>
    <property type="match status" value="1"/>
</dbReference>
<reference evidence="3 4" key="1">
    <citation type="submission" date="2024-06" db="EMBL/GenBank/DDBJ databases">
        <authorList>
            <person name="Kaempfer P."/>
            <person name="Viver T."/>
        </authorList>
    </citation>
    <scope>NUCLEOTIDE SEQUENCE [LARGE SCALE GENOMIC DNA]</scope>
    <source>
        <strain evidence="3 4">ST-64</strain>
    </source>
</reference>
<protein>
    <submittedName>
        <fullName evidence="3">AMP-binding protein</fullName>
    </submittedName>
</protein>
<dbReference type="RefSeq" id="WP_408076719.1">
    <property type="nucleotide sequence ID" value="NZ_JBELQC010000001.1"/>
</dbReference>
<feature type="domain" description="AMP-dependent synthetase/ligase" evidence="1">
    <location>
        <begin position="18"/>
        <end position="391"/>
    </location>
</feature>
<keyword evidence="4" id="KW-1185">Reference proteome</keyword>
<name>A0ABW8YI59_9SPHN</name>
<dbReference type="InterPro" id="IPR045851">
    <property type="entry name" value="AMP-bd_C_sf"/>
</dbReference>
<comment type="caution">
    <text evidence="3">The sequence shown here is derived from an EMBL/GenBank/DDBJ whole genome shotgun (WGS) entry which is preliminary data.</text>
</comment>
<evidence type="ECO:0000259" key="2">
    <source>
        <dbReference type="Pfam" id="PF13193"/>
    </source>
</evidence>
<dbReference type="InterPro" id="IPR042099">
    <property type="entry name" value="ANL_N_sf"/>
</dbReference>
<gene>
    <name evidence="3" type="ORF">ABS767_02150</name>
</gene>
<dbReference type="PANTHER" id="PTHR43767:SF11">
    <property type="entry name" value="MEDIUM-CHAIN-FATTY-ACID--COA LIGASE"/>
    <property type="match status" value="1"/>
</dbReference>
<evidence type="ECO:0000313" key="4">
    <source>
        <dbReference type="Proteomes" id="UP001629244"/>
    </source>
</evidence>
<proteinExistence type="predicted"/>
<dbReference type="Proteomes" id="UP001629244">
    <property type="component" value="Unassembled WGS sequence"/>
</dbReference>
<sequence length="526" mass="55619">MIDGSMQDYPLTLDKFLHHAAKWHPDAEVMTARDSGAVARIGYAALKDRAQAISALLAGFGVARGDRVATLAWNSQAHVESWYAIMGMGAVCHTLNPRLTAEHLAAMVEQSQARLVIVSADLQSLARDVAARVPGVDLILVIDGEPDQAQSGCAVTALEPLIADATGQVAWGDFPETAPSGLCFTSGTTGTPKGVTYTHRSSFLHTLRCLQADVMAIRARDSVLVVVPMFHANAWGLPFAIPAVGARMVLPGRHNDGGSLARLIAEAQVTIGVAVPTVWLGLVEHLEATGETLPSLERIIVGGTPLAPALMERIEQRLGVTVQTSWGMTELSPSGTLAPPHDPERDAAVSGRPAIGVDLLITDADGTPLPEQRNAEGHLRVRGAAVIDRYFGQDESATDADGWFATGDLARIDAAGNLIITGRAKDLIKSGGEWINPAEIEAVVGALPEVSLAAVIGRADAKWGERPLLLVEMQNDGLSDADLLAPLRGKVASWWIPDAVVRLDAMPLAPTGKIDKNSLRTQYGSA</sequence>
<accession>A0ABW8YI59</accession>